<sequence>MKNPFINLIAASLATMESIGAAAPNHPLNGLKAPGNNATMNTTTLLESREQDPRGPLCNIPGYQAAHKYYAYDAIQVLRSLKDTSGNPAQCTAGPGPRHCERVACEYVAAIWFCNDNAQPSTVACATLADYAQAVYDRCSYSRHKHDWTQGQLFDVGPGPGGSGGWGNVVVGYDAC</sequence>
<dbReference type="RefSeq" id="XP_066673222.1">
    <property type="nucleotide sequence ID" value="XM_066809604.1"/>
</dbReference>
<proteinExistence type="predicted"/>
<protein>
    <recommendedName>
        <fullName evidence="3">Secreted protein</fullName>
    </recommendedName>
</protein>
<gene>
    <name evidence="1" type="ORF">PG997_005289</name>
</gene>
<dbReference type="EMBL" id="JAQQWN010000004">
    <property type="protein sequence ID" value="KAK8090328.1"/>
    <property type="molecule type" value="Genomic_DNA"/>
</dbReference>
<evidence type="ECO:0000313" key="1">
    <source>
        <dbReference type="EMBL" id="KAK8090328.1"/>
    </source>
</evidence>
<dbReference type="Proteomes" id="UP001433268">
    <property type="component" value="Unassembled WGS sequence"/>
</dbReference>
<accession>A0ABR1X4L2</accession>
<evidence type="ECO:0000313" key="2">
    <source>
        <dbReference type="Proteomes" id="UP001433268"/>
    </source>
</evidence>
<comment type="caution">
    <text evidence="1">The sequence shown here is derived from an EMBL/GenBank/DDBJ whole genome shotgun (WGS) entry which is preliminary data.</text>
</comment>
<dbReference type="PANTHER" id="PTHR35605:SF1">
    <property type="entry name" value="ECP2 EFFECTOR PROTEIN DOMAIN-CONTAINING PROTEIN-RELATED"/>
    <property type="match status" value="1"/>
</dbReference>
<dbReference type="PANTHER" id="PTHR35605">
    <property type="entry name" value="ECP2 EFFECTOR PROTEIN DOMAIN-CONTAINING PROTEIN-RELATED"/>
    <property type="match status" value="1"/>
</dbReference>
<name>A0ABR1X4L2_9PEZI</name>
<evidence type="ECO:0008006" key="3">
    <source>
        <dbReference type="Google" id="ProtNLM"/>
    </source>
</evidence>
<reference evidence="1 2" key="1">
    <citation type="submission" date="2023-01" db="EMBL/GenBank/DDBJ databases">
        <title>Analysis of 21 Apiospora genomes using comparative genomics revels a genus with tremendous synthesis potential of carbohydrate active enzymes and secondary metabolites.</title>
        <authorList>
            <person name="Sorensen T."/>
        </authorList>
    </citation>
    <scope>NUCLEOTIDE SEQUENCE [LARGE SCALE GENOMIC DNA]</scope>
    <source>
        <strain evidence="1 2">CBS 114990</strain>
    </source>
</reference>
<keyword evidence="2" id="KW-1185">Reference proteome</keyword>
<dbReference type="GeneID" id="92042664"/>
<organism evidence="1 2">
    <name type="scientific">Apiospora hydei</name>
    <dbReference type="NCBI Taxonomy" id="1337664"/>
    <lineage>
        <taxon>Eukaryota</taxon>
        <taxon>Fungi</taxon>
        <taxon>Dikarya</taxon>
        <taxon>Ascomycota</taxon>
        <taxon>Pezizomycotina</taxon>
        <taxon>Sordariomycetes</taxon>
        <taxon>Xylariomycetidae</taxon>
        <taxon>Amphisphaeriales</taxon>
        <taxon>Apiosporaceae</taxon>
        <taxon>Apiospora</taxon>
    </lineage>
</organism>